<dbReference type="Pfam" id="PF10395">
    <property type="entry name" value="Utp8_b_propeller"/>
    <property type="match status" value="1"/>
</dbReference>
<organism evidence="2 3">
    <name type="scientific">Truncatella angustata</name>
    <dbReference type="NCBI Taxonomy" id="152316"/>
    <lineage>
        <taxon>Eukaryota</taxon>
        <taxon>Fungi</taxon>
        <taxon>Dikarya</taxon>
        <taxon>Ascomycota</taxon>
        <taxon>Pezizomycotina</taxon>
        <taxon>Sordariomycetes</taxon>
        <taxon>Xylariomycetidae</taxon>
        <taxon>Amphisphaeriales</taxon>
        <taxon>Sporocadaceae</taxon>
        <taxon>Truncatella</taxon>
    </lineage>
</organism>
<gene>
    <name evidence="2" type="ORF">BKA67DRAFT_76698</name>
</gene>
<feature type="domain" description="Utp8 beta-propeller" evidence="1">
    <location>
        <begin position="8"/>
        <end position="374"/>
    </location>
</feature>
<comment type="caution">
    <text evidence="2">The sequence shown here is derived from an EMBL/GenBank/DDBJ whole genome shotgun (WGS) entry which is preliminary data.</text>
</comment>
<dbReference type="AlphaFoldDB" id="A0A9P9A446"/>
<dbReference type="EMBL" id="JAGPXC010000001">
    <property type="protein sequence ID" value="KAH6661157.1"/>
    <property type="molecule type" value="Genomic_DNA"/>
</dbReference>
<dbReference type="Proteomes" id="UP000758603">
    <property type="component" value="Unassembled WGS sequence"/>
</dbReference>
<reference evidence="2" key="1">
    <citation type="journal article" date="2021" name="Nat. Commun.">
        <title>Genetic determinants of endophytism in the Arabidopsis root mycobiome.</title>
        <authorList>
            <person name="Mesny F."/>
            <person name="Miyauchi S."/>
            <person name="Thiergart T."/>
            <person name="Pickel B."/>
            <person name="Atanasova L."/>
            <person name="Karlsson M."/>
            <person name="Huettel B."/>
            <person name="Barry K.W."/>
            <person name="Haridas S."/>
            <person name="Chen C."/>
            <person name="Bauer D."/>
            <person name="Andreopoulos W."/>
            <person name="Pangilinan J."/>
            <person name="LaButti K."/>
            <person name="Riley R."/>
            <person name="Lipzen A."/>
            <person name="Clum A."/>
            <person name="Drula E."/>
            <person name="Henrissat B."/>
            <person name="Kohler A."/>
            <person name="Grigoriev I.V."/>
            <person name="Martin F.M."/>
            <person name="Hacquard S."/>
        </authorList>
    </citation>
    <scope>NUCLEOTIDE SEQUENCE</scope>
    <source>
        <strain evidence="2">MPI-SDFR-AT-0073</strain>
    </source>
</reference>
<accession>A0A9P9A446</accession>
<proteinExistence type="predicted"/>
<dbReference type="InterPro" id="IPR018843">
    <property type="entry name" value="Utp8_b-prop"/>
</dbReference>
<dbReference type="OrthoDB" id="5330858at2759"/>
<keyword evidence="3" id="KW-1185">Reference proteome</keyword>
<evidence type="ECO:0000259" key="1">
    <source>
        <dbReference type="Pfam" id="PF10395"/>
    </source>
</evidence>
<sequence>MASNFHVQKPYVLTTLPRPLDPTTGRYVVGQVYGTAEGTRKRKRSEITVGVDGEAVNIYNVSSARLVTSYPIPPQSSFACPPCSLRRRIPNSRNIARYTYIATSDPVSKITLFKDIVEASGKTTSTTTNFSLSSKNKVVYLTARLNEPVKADLLSPVADDDLLVVQEDGEIIGLDSESLQQKWKTTSAILHQDLAYGSKSDFLVETCVSARASEVIDGLFKGNQDALNALANLLRTGVDPDILLAVSSITSDGRRIRHLHILGPIPQSQSTAQSSKGLVQLHVVPVTASVASASAKPQYHLDIRSGSLTELADGTLTVHDLTTSIPRVSSQMDLEIATSFLRLSKTSVLASAQNVLSVYNPQFRSVQSYAAVESDNQSEFDTSKTQTVSLVAYFSKLELAIGISGPQLMAIQLEAPKSRTKRRAEGLLIDSIGRGISETKRLSTEPRKRVAGSSTFSNYLPGSVLGDYLESWTKDVQRADSFLDSNATYEFEALLAEKFGLQIKSSELANGVESADGQTTLSPPEWVWPKDKAKFPRADRRWVVYAISRAFQWEDANAGTASSPRLLYVLPNTNVVSYLAAAGHLSISNVKSALREELAEVKNVDHTLADELVARLSDLDSTSELMTCYVRATALGSVELLFAVRSIMGSLDASRDQNQEAPKLLTNGASEGAAENEDIGMELDILEEEVLKAESILTGNSGIREEGLSVAFAKLGNCPASSMIKALKATLKPKEIMDLILQLRIELYSGAWTSRYVEDNTLYDENADLHPPPDAIIKLISDLLSRCVDAIGPGGWLLGDATAIISGGEVGDVIASLKLEVSAALEGLEEAVYLRGIVGEAVRYCEAAQKEANKQQKFDLAKPISLQVKEPGFEALPLGLKVKGRVEKTKVVSGGEIVQRSMREQGHLRSQQVGAYSLERIAI</sequence>
<protein>
    <recommendedName>
        <fullName evidence="1">Utp8 beta-propeller domain-containing protein</fullName>
    </recommendedName>
</protein>
<dbReference type="RefSeq" id="XP_045965288.1">
    <property type="nucleotide sequence ID" value="XM_046109423.1"/>
</dbReference>
<name>A0A9P9A446_9PEZI</name>
<evidence type="ECO:0000313" key="2">
    <source>
        <dbReference type="EMBL" id="KAH6661157.1"/>
    </source>
</evidence>
<dbReference type="GeneID" id="70138314"/>
<evidence type="ECO:0000313" key="3">
    <source>
        <dbReference type="Proteomes" id="UP000758603"/>
    </source>
</evidence>